<evidence type="ECO:0008006" key="3">
    <source>
        <dbReference type="Google" id="ProtNLM"/>
    </source>
</evidence>
<gene>
    <name evidence="1" type="ORF">FHK81_16160</name>
</gene>
<dbReference type="Gene3D" id="3.40.50.300">
    <property type="entry name" value="P-loop containing nucleotide triphosphate hydrolases"/>
    <property type="match status" value="1"/>
</dbReference>
<dbReference type="AlphaFoldDB" id="A0A558B2Y6"/>
<dbReference type="EMBL" id="VMRX01000051">
    <property type="protein sequence ID" value="TVT30876.1"/>
    <property type="molecule type" value="Genomic_DNA"/>
</dbReference>
<comment type="caution">
    <text evidence="1">The sequence shown here is derived from an EMBL/GenBank/DDBJ whole genome shotgun (WGS) entry which is preliminary data.</text>
</comment>
<reference evidence="1 2" key="1">
    <citation type="submission" date="2019-07" db="EMBL/GenBank/DDBJ databases">
        <title>The pathways for chlorine oxyanion respiration interact through the shared metabolite chlorate.</title>
        <authorList>
            <person name="Barnum T.P."/>
            <person name="Cheng Y."/>
            <person name="Hill K.A."/>
            <person name="Lucas L.N."/>
            <person name="Carlson H.K."/>
            <person name="Coates J.D."/>
        </authorList>
    </citation>
    <scope>NUCLEOTIDE SEQUENCE [LARGE SCALE GENOMIC DNA]</scope>
    <source>
        <strain evidence="1">UCB</strain>
    </source>
</reference>
<sequence>MKELILHIGAEKCGSSSIQSFLMKNRDKLKSFGVCYPETPGVKNQTKITAYAQDLTKIDSIRKTLGLSSAQDVVNFRDSFGRKFKEEIVSSDCEQFVISNEHCSSRLLERSEIALLAELFHGIFDSVRVLLYVRPQDEVLISSYSTQVKSGSNKSFQFPSSYEKVRFYVKYREIADLWSSVFGRDNVIVVPMHRTSKLGIGDSVEDLCRRLNILSSDFDSADKQNVSLDIYKIWFLRGLNEHFDLFVLNTLNQKRARIVSSLERTKAVGPKFCASFEDRRKFLELFASNNQALFSEYCGFEENIFSVPSDDSAECRVPERVDSEKIFEIVADLLEDFDNKYVR</sequence>
<protein>
    <recommendedName>
        <fullName evidence="3">Sulfotransferase domain-containing protein</fullName>
    </recommendedName>
</protein>
<name>A0A558B2Y6_9GAMM</name>
<accession>A0A558B2Y6</accession>
<evidence type="ECO:0000313" key="2">
    <source>
        <dbReference type="Proteomes" id="UP000319142"/>
    </source>
</evidence>
<evidence type="ECO:0000313" key="1">
    <source>
        <dbReference type="EMBL" id="TVT30876.1"/>
    </source>
</evidence>
<dbReference type="Proteomes" id="UP000319142">
    <property type="component" value="Unassembled WGS sequence"/>
</dbReference>
<organism evidence="1 2">
    <name type="scientific">Marinobacter vinifirmus</name>
    <dbReference type="NCBI Taxonomy" id="355591"/>
    <lineage>
        <taxon>Bacteria</taxon>
        <taxon>Pseudomonadati</taxon>
        <taxon>Pseudomonadota</taxon>
        <taxon>Gammaproteobacteria</taxon>
        <taxon>Pseudomonadales</taxon>
        <taxon>Marinobacteraceae</taxon>
        <taxon>Marinobacter</taxon>
    </lineage>
</organism>
<dbReference type="RefSeq" id="WP_273135036.1">
    <property type="nucleotide sequence ID" value="NZ_VMRX01000051.1"/>
</dbReference>
<dbReference type="SUPFAM" id="SSF52540">
    <property type="entry name" value="P-loop containing nucleoside triphosphate hydrolases"/>
    <property type="match status" value="1"/>
</dbReference>
<dbReference type="InterPro" id="IPR027417">
    <property type="entry name" value="P-loop_NTPase"/>
</dbReference>
<proteinExistence type="predicted"/>